<evidence type="ECO:0000256" key="1">
    <source>
        <dbReference type="SAM" id="Phobius"/>
    </source>
</evidence>
<proteinExistence type="predicted"/>
<keyword evidence="1" id="KW-0812">Transmembrane</keyword>
<organism evidence="2 3">
    <name type="scientific">Ligilactobacillus aviarius</name>
    <dbReference type="NCBI Taxonomy" id="1606"/>
    <lineage>
        <taxon>Bacteria</taxon>
        <taxon>Bacillati</taxon>
        <taxon>Bacillota</taxon>
        <taxon>Bacilli</taxon>
        <taxon>Lactobacillales</taxon>
        <taxon>Lactobacillaceae</taxon>
        <taxon>Ligilactobacillus</taxon>
    </lineage>
</organism>
<dbReference type="RefSeq" id="WP_057827659.1">
    <property type="nucleotide sequence ID" value="NZ_BAAACL010000001.1"/>
</dbReference>
<keyword evidence="1" id="KW-1133">Transmembrane helix</keyword>
<comment type="caution">
    <text evidence="2">The sequence shown here is derived from an EMBL/GenBank/DDBJ whole genome shotgun (WGS) entry which is preliminary data.</text>
</comment>
<protein>
    <submittedName>
        <fullName evidence="2">Uncharacterized protein</fullName>
    </submittedName>
</protein>
<keyword evidence="1" id="KW-0472">Membrane</keyword>
<evidence type="ECO:0000313" key="3">
    <source>
        <dbReference type="Proteomes" id="UP000321722"/>
    </source>
</evidence>
<dbReference type="EMBL" id="BJUI01000003">
    <property type="protein sequence ID" value="GEK41602.1"/>
    <property type="molecule type" value="Genomic_DNA"/>
</dbReference>
<gene>
    <name evidence="2" type="ORF">LAV01_04340</name>
</gene>
<name>A0A510WQV5_9LACO</name>
<sequence length="62" mass="7034">MIKDLEKMIGSCFCIEQATLLETLLIIIVLIASSYAIFKGYGVVALIIWYLTRYFTRKAGVK</sequence>
<reference evidence="2 3" key="1">
    <citation type="submission" date="2019-07" db="EMBL/GenBank/DDBJ databases">
        <title>Whole genome shotgun sequence of Lactobacillus aviarius subsp. aviarius NBRC 102162.</title>
        <authorList>
            <person name="Hosoyama A."/>
            <person name="Uohara A."/>
            <person name="Ohji S."/>
            <person name="Ichikawa N."/>
        </authorList>
    </citation>
    <scope>NUCLEOTIDE SEQUENCE [LARGE SCALE GENOMIC DNA]</scope>
    <source>
        <strain evidence="2 3">NBRC 102162</strain>
    </source>
</reference>
<dbReference type="GeneID" id="29933779"/>
<feature type="transmembrane region" description="Helical" evidence="1">
    <location>
        <begin position="25"/>
        <end position="52"/>
    </location>
</feature>
<accession>A0A510WQV5</accession>
<dbReference type="AlphaFoldDB" id="A0A510WQV5"/>
<evidence type="ECO:0000313" key="2">
    <source>
        <dbReference type="EMBL" id="GEK41602.1"/>
    </source>
</evidence>
<dbReference type="Proteomes" id="UP000321722">
    <property type="component" value="Unassembled WGS sequence"/>
</dbReference>
<keyword evidence="3" id="KW-1185">Reference proteome</keyword>